<evidence type="ECO:0000256" key="1">
    <source>
        <dbReference type="SAM" id="Phobius"/>
    </source>
</evidence>
<feature type="transmembrane region" description="Helical" evidence="1">
    <location>
        <begin position="181"/>
        <end position="197"/>
    </location>
</feature>
<dbReference type="EMBL" id="CP094534">
    <property type="protein sequence ID" value="UOE35696.1"/>
    <property type="molecule type" value="Genomic_DNA"/>
</dbReference>
<dbReference type="RefSeq" id="WP_243518236.1">
    <property type="nucleotide sequence ID" value="NZ_CP094534.1"/>
</dbReference>
<reference evidence="2 3" key="1">
    <citation type="submission" date="2022-03" db="EMBL/GenBank/DDBJ databases">
        <title>Hymenobactersp. isolated from the air.</title>
        <authorList>
            <person name="Won M."/>
            <person name="Kwon S.-W."/>
        </authorList>
    </citation>
    <scope>NUCLEOTIDE SEQUENCE [LARGE SCALE GENOMIC DNA]</scope>
    <source>
        <strain evidence="2 3">KACC 22596</strain>
    </source>
</reference>
<keyword evidence="3" id="KW-1185">Reference proteome</keyword>
<keyword evidence="1" id="KW-0812">Transmembrane</keyword>
<keyword evidence="1" id="KW-1133">Transmembrane helix</keyword>
<proteinExistence type="predicted"/>
<organism evidence="2 3">
    <name type="scientific">Hymenobacter monticola</name>
    <dbReference type="NCBI Taxonomy" id="1705399"/>
    <lineage>
        <taxon>Bacteria</taxon>
        <taxon>Pseudomonadati</taxon>
        <taxon>Bacteroidota</taxon>
        <taxon>Cytophagia</taxon>
        <taxon>Cytophagales</taxon>
        <taxon>Hymenobacteraceae</taxon>
        <taxon>Hymenobacter</taxon>
    </lineage>
</organism>
<feature type="transmembrane region" description="Helical" evidence="1">
    <location>
        <begin position="347"/>
        <end position="370"/>
    </location>
</feature>
<feature type="transmembrane region" description="Helical" evidence="1">
    <location>
        <begin position="9"/>
        <end position="28"/>
    </location>
</feature>
<feature type="transmembrane region" description="Helical" evidence="1">
    <location>
        <begin position="217"/>
        <end position="239"/>
    </location>
</feature>
<accession>A0ABY4BCG4</accession>
<name>A0ABY4BCG4_9BACT</name>
<sequence>MAPASGKKISIAALVVLMLATCLSFWLAPAPQGEPEVEYWGHYAQVGPGLGFVVNHDSYGYLAVAQEPGKLLLPQEVRQSRPLYALLGAAVGYPLAALLGLASRVGLAPPWPPEDVAFYGFYSGFVMLNGLVLLLALWLFRQLFDVFTAGQGSKAEFYALAWVLVANPITKAFFWTAHQQMFAFLVPLFCLWLAIRLRQGRVLPWAGLSELALGLGVLPLVYGSFVLVWPALAFGMLRFGDATPPSWANRFGRLALSALLFGLPTLGWILLLKLVGTTYYNHEAERFHQLVWLLDARHLPLADAASLVGSKLLEYLASIQLMGFWLLGSAGLYAATRWRTRAQAAQVLPAMAGAALAWVSGCFVAFFALLGYYPERLAFTLLPLVLCLLVALLPRWPRCYAQPAALAVAAGWYLYVLLSYGPFS</sequence>
<gene>
    <name evidence="2" type="ORF">MTP16_08600</name>
</gene>
<feature type="transmembrane region" description="Helical" evidence="1">
    <location>
        <begin position="405"/>
        <end position="423"/>
    </location>
</feature>
<feature type="transmembrane region" description="Helical" evidence="1">
    <location>
        <begin position="119"/>
        <end position="140"/>
    </location>
</feature>
<feature type="transmembrane region" description="Helical" evidence="1">
    <location>
        <begin position="315"/>
        <end position="335"/>
    </location>
</feature>
<evidence type="ECO:0008006" key="4">
    <source>
        <dbReference type="Google" id="ProtNLM"/>
    </source>
</evidence>
<keyword evidence="1" id="KW-0472">Membrane</keyword>
<feature type="transmembrane region" description="Helical" evidence="1">
    <location>
        <begin position="376"/>
        <end position="393"/>
    </location>
</feature>
<feature type="transmembrane region" description="Helical" evidence="1">
    <location>
        <begin position="251"/>
        <end position="271"/>
    </location>
</feature>
<protein>
    <recommendedName>
        <fullName evidence="4">Glycosyltransferase RgtA/B/C/D-like domain-containing protein</fullName>
    </recommendedName>
</protein>
<dbReference type="Proteomes" id="UP000831390">
    <property type="component" value="Chromosome"/>
</dbReference>
<evidence type="ECO:0000313" key="2">
    <source>
        <dbReference type="EMBL" id="UOE35696.1"/>
    </source>
</evidence>
<evidence type="ECO:0000313" key="3">
    <source>
        <dbReference type="Proteomes" id="UP000831390"/>
    </source>
</evidence>
<feature type="transmembrane region" description="Helical" evidence="1">
    <location>
        <begin position="83"/>
        <end position="107"/>
    </location>
</feature>